<feature type="region of interest" description="Disordered" evidence="1">
    <location>
        <begin position="100"/>
        <end position="141"/>
    </location>
</feature>
<proteinExistence type="predicted"/>
<name>A0A1Y2HDD8_9FUNG</name>
<sequence>MSANRSTRNSATSRSSSGAMPTPATGSANAHWHPSAPRRPTALHHPGAAAAPAPTSRLTAAAAEREPSARQEDDGERAKIALHIPDPAALKLDNRHTALAQYSSSNPASAAPPASNPHLLPNQTRRRAGDEVTPRARPLHA</sequence>
<evidence type="ECO:0000313" key="2">
    <source>
        <dbReference type="EMBL" id="ORZ32598.1"/>
    </source>
</evidence>
<reference evidence="2 3" key="1">
    <citation type="submission" date="2016-07" db="EMBL/GenBank/DDBJ databases">
        <title>Pervasive Adenine N6-methylation of Active Genes in Fungi.</title>
        <authorList>
            <consortium name="DOE Joint Genome Institute"/>
            <person name="Mondo S.J."/>
            <person name="Dannebaum R.O."/>
            <person name="Kuo R.C."/>
            <person name="Labutti K."/>
            <person name="Haridas S."/>
            <person name="Kuo A."/>
            <person name="Salamov A."/>
            <person name="Ahrendt S.R."/>
            <person name="Lipzen A."/>
            <person name="Sullivan W."/>
            <person name="Andreopoulos W.B."/>
            <person name="Clum A."/>
            <person name="Lindquist E."/>
            <person name="Daum C."/>
            <person name="Ramamoorthy G.K."/>
            <person name="Gryganskyi A."/>
            <person name="Culley D."/>
            <person name="Magnuson J.K."/>
            <person name="James T.Y."/>
            <person name="O'Malley M.A."/>
            <person name="Stajich J.E."/>
            <person name="Spatafora J.W."/>
            <person name="Visel A."/>
            <person name="Grigoriev I.V."/>
        </authorList>
    </citation>
    <scope>NUCLEOTIDE SEQUENCE [LARGE SCALE GENOMIC DNA]</scope>
    <source>
        <strain evidence="2 3">PL171</strain>
    </source>
</reference>
<comment type="caution">
    <text evidence="2">The sequence shown here is derived from an EMBL/GenBank/DDBJ whole genome shotgun (WGS) entry which is preliminary data.</text>
</comment>
<keyword evidence="3" id="KW-1185">Reference proteome</keyword>
<dbReference type="Proteomes" id="UP000193411">
    <property type="component" value="Unassembled WGS sequence"/>
</dbReference>
<feature type="compositionally biased region" description="Low complexity" evidence="1">
    <location>
        <begin position="1"/>
        <end position="17"/>
    </location>
</feature>
<feature type="compositionally biased region" description="Low complexity" evidence="1">
    <location>
        <begin position="43"/>
        <end position="62"/>
    </location>
</feature>
<feature type="compositionally biased region" description="Low complexity" evidence="1">
    <location>
        <begin position="103"/>
        <end position="117"/>
    </location>
</feature>
<dbReference type="EMBL" id="MCFL01000044">
    <property type="protein sequence ID" value="ORZ32598.1"/>
    <property type="molecule type" value="Genomic_DNA"/>
</dbReference>
<evidence type="ECO:0000313" key="3">
    <source>
        <dbReference type="Proteomes" id="UP000193411"/>
    </source>
</evidence>
<organism evidence="2 3">
    <name type="scientific">Catenaria anguillulae PL171</name>
    <dbReference type="NCBI Taxonomy" id="765915"/>
    <lineage>
        <taxon>Eukaryota</taxon>
        <taxon>Fungi</taxon>
        <taxon>Fungi incertae sedis</taxon>
        <taxon>Blastocladiomycota</taxon>
        <taxon>Blastocladiomycetes</taxon>
        <taxon>Blastocladiales</taxon>
        <taxon>Catenariaceae</taxon>
        <taxon>Catenaria</taxon>
    </lineage>
</organism>
<evidence type="ECO:0000256" key="1">
    <source>
        <dbReference type="SAM" id="MobiDB-lite"/>
    </source>
</evidence>
<protein>
    <submittedName>
        <fullName evidence="2">Uncharacterized protein</fullName>
    </submittedName>
</protein>
<feature type="region of interest" description="Disordered" evidence="1">
    <location>
        <begin position="1"/>
        <end position="77"/>
    </location>
</feature>
<feature type="compositionally biased region" description="Basic and acidic residues" evidence="1">
    <location>
        <begin position="63"/>
        <end position="77"/>
    </location>
</feature>
<dbReference type="AlphaFoldDB" id="A0A1Y2HDD8"/>
<accession>A0A1Y2HDD8</accession>
<gene>
    <name evidence="2" type="ORF">BCR44DRAFT_59154</name>
</gene>